<dbReference type="PANTHER" id="PTHR43214">
    <property type="entry name" value="TWO-COMPONENT RESPONSE REGULATOR"/>
    <property type="match status" value="1"/>
</dbReference>
<accession>A0A3D8GQ86</accession>
<keyword evidence="3" id="KW-0805">Transcription regulation</keyword>
<dbReference type="EMBL" id="QNQT01000004">
    <property type="protein sequence ID" value="RDU36653.1"/>
    <property type="molecule type" value="Genomic_DNA"/>
</dbReference>
<dbReference type="GO" id="GO:0000160">
    <property type="term" value="P:phosphorelay signal transduction system"/>
    <property type="evidence" value="ECO:0007669"/>
    <property type="project" value="InterPro"/>
</dbReference>
<dbReference type="Pfam" id="PF00196">
    <property type="entry name" value="GerE"/>
    <property type="match status" value="1"/>
</dbReference>
<dbReference type="GO" id="GO:0003677">
    <property type="term" value="F:DNA binding"/>
    <property type="evidence" value="ECO:0007669"/>
    <property type="project" value="UniProtKB-KW"/>
</dbReference>
<feature type="domain" description="Response regulatory" evidence="8">
    <location>
        <begin position="5"/>
        <end position="121"/>
    </location>
</feature>
<gene>
    <name evidence="9" type="ORF">DRW41_11375</name>
</gene>
<dbReference type="SMART" id="SM00448">
    <property type="entry name" value="REC"/>
    <property type="match status" value="1"/>
</dbReference>
<reference evidence="9 10" key="1">
    <citation type="submission" date="2018-07" db="EMBL/GenBank/DDBJ databases">
        <title>Bacillus sp. YLB-04 draft genome sequence.</title>
        <authorList>
            <person name="Yu L."/>
            <person name="Tang X."/>
        </authorList>
    </citation>
    <scope>NUCLEOTIDE SEQUENCE [LARGE SCALE GENOMIC DNA]</scope>
    <source>
        <strain evidence="9 10">YLB-04</strain>
    </source>
</reference>
<keyword evidence="2 6" id="KW-0597">Phosphoprotein</keyword>
<evidence type="ECO:0000259" key="8">
    <source>
        <dbReference type="PROSITE" id="PS50110"/>
    </source>
</evidence>
<dbReference type="Pfam" id="PF00072">
    <property type="entry name" value="Response_reg"/>
    <property type="match status" value="1"/>
</dbReference>
<dbReference type="SMART" id="SM00421">
    <property type="entry name" value="HTH_LUXR"/>
    <property type="match status" value="1"/>
</dbReference>
<dbReference type="PROSITE" id="PS50043">
    <property type="entry name" value="HTH_LUXR_2"/>
    <property type="match status" value="1"/>
</dbReference>
<dbReference type="InterPro" id="IPR039420">
    <property type="entry name" value="WalR-like"/>
</dbReference>
<dbReference type="Proteomes" id="UP000257144">
    <property type="component" value="Unassembled WGS sequence"/>
</dbReference>
<dbReference type="CDD" id="cd17535">
    <property type="entry name" value="REC_NarL-like"/>
    <property type="match status" value="1"/>
</dbReference>
<dbReference type="GO" id="GO:0005737">
    <property type="term" value="C:cytoplasm"/>
    <property type="evidence" value="ECO:0007669"/>
    <property type="project" value="UniProtKB-SubCell"/>
</dbReference>
<dbReference type="InterPro" id="IPR001789">
    <property type="entry name" value="Sig_transdc_resp-reg_receiver"/>
</dbReference>
<protein>
    <submittedName>
        <fullName evidence="9">DNA-binding response regulator</fullName>
    </submittedName>
</protein>
<dbReference type="CDD" id="cd06170">
    <property type="entry name" value="LuxR_C_like"/>
    <property type="match status" value="1"/>
</dbReference>
<proteinExistence type="predicted"/>
<dbReference type="InterPro" id="IPR058245">
    <property type="entry name" value="NreC/VraR/RcsB-like_REC"/>
</dbReference>
<sequence>MPQLRVLLADDHPTFRGGLLALLETDPDMLVVGEVGSGDEIIQMADELKPDLIIMDIKMPNCNGIEATRQILQKNPQIRILIMTMFEDDHTVAAAMRAGAKGYILKGALPDEIMRAIRVAADGGAIFSPDIALRFIDYFDQIRPGVQEGTLSHLTPRELEILDLIAKGSRNGEIAENLFLSPSTVRNHITNILSKLQVANRAEAIRKARDAGLGIPKGE</sequence>
<keyword evidence="5" id="KW-0804">Transcription</keyword>
<evidence type="ECO:0000313" key="9">
    <source>
        <dbReference type="EMBL" id="RDU36653.1"/>
    </source>
</evidence>
<dbReference type="SUPFAM" id="SSF52172">
    <property type="entry name" value="CheY-like"/>
    <property type="match status" value="1"/>
</dbReference>
<dbReference type="Gene3D" id="3.40.50.2300">
    <property type="match status" value="1"/>
</dbReference>
<evidence type="ECO:0000256" key="4">
    <source>
        <dbReference type="ARBA" id="ARBA00023125"/>
    </source>
</evidence>
<dbReference type="OrthoDB" id="9779069at2"/>
<evidence type="ECO:0000313" key="10">
    <source>
        <dbReference type="Proteomes" id="UP000257144"/>
    </source>
</evidence>
<comment type="subcellular location">
    <subcellularLocation>
        <location evidence="1">Cytoplasm</location>
    </subcellularLocation>
</comment>
<keyword evidence="10" id="KW-1185">Reference proteome</keyword>
<dbReference type="PANTHER" id="PTHR43214:SF43">
    <property type="entry name" value="TWO-COMPONENT RESPONSE REGULATOR"/>
    <property type="match status" value="1"/>
</dbReference>
<comment type="caution">
    <text evidence="9">The sequence shown here is derived from an EMBL/GenBank/DDBJ whole genome shotgun (WGS) entry which is preliminary data.</text>
</comment>
<evidence type="ECO:0000256" key="2">
    <source>
        <dbReference type="ARBA" id="ARBA00022553"/>
    </source>
</evidence>
<evidence type="ECO:0000256" key="5">
    <source>
        <dbReference type="ARBA" id="ARBA00023163"/>
    </source>
</evidence>
<dbReference type="InterPro" id="IPR016032">
    <property type="entry name" value="Sig_transdc_resp-reg_C-effctor"/>
</dbReference>
<evidence type="ECO:0000256" key="6">
    <source>
        <dbReference type="PROSITE-ProRule" id="PRU00169"/>
    </source>
</evidence>
<organism evidence="9 10">
    <name type="scientific">Neobacillus piezotolerans</name>
    <dbReference type="NCBI Taxonomy" id="2259171"/>
    <lineage>
        <taxon>Bacteria</taxon>
        <taxon>Bacillati</taxon>
        <taxon>Bacillota</taxon>
        <taxon>Bacilli</taxon>
        <taxon>Bacillales</taxon>
        <taxon>Bacillaceae</taxon>
        <taxon>Neobacillus</taxon>
    </lineage>
</organism>
<feature type="domain" description="HTH luxR-type" evidence="7">
    <location>
        <begin position="147"/>
        <end position="212"/>
    </location>
</feature>
<evidence type="ECO:0000256" key="3">
    <source>
        <dbReference type="ARBA" id="ARBA00023015"/>
    </source>
</evidence>
<dbReference type="GO" id="GO:0006355">
    <property type="term" value="P:regulation of DNA-templated transcription"/>
    <property type="evidence" value="ECO:0007669"/>
    <property type="project" value="InterPro"/>
</dbReference>
<dbReference type="PROSITE" id="PS00622">
    <property type="entry name" value="HTH_LUXR_1"/>
    <property type="match status" value="1"/>
</dbReference>
<dbReference type="SUPFAM" id="SSF46894">
    <property type="entry name" value="C-terminal effector domain of the bipartite response regulators"/>
    <property type="match status" value="1"/>
</dbReference>
<keyword evidence="4 9" id="KW-0238">DNA-binding</keyword>
<name>A0A3D8GQ86_9BACI</name>
<dbReference type="PRINTS" id="PR00038">
    <property type="entry name" value="HTHLUXR"/>
</dbReference>
<dbReference type="PROSITE" id="PS50110">
    <property type="entry name" value="RESPONSE_REGULATORY"/>
    <property type="match status" value="1"/>
</dbReference>
<dbReference type="AlphaFoldDB" id="A0A3D8GQ86"/>
<evidence type="ECO:0000259" key="7">
    <source>
        <dbReference type="PROSITE" id="PS50043"/>
    </source>
</evidence>
<feature type="modified residue" description="4-aspartylphosphate" evidence="6">
    <location>
        <position position="56"/>
    </location>
</feature>
<evidence type="ECO:0000256" key="1">
    <source>
        <dbReference type="ARBA" id="ARBA00004496"/>
    </source>
</evidence>
<dbReference type="InterPro" id="IPR011006">
    <property type="entry name" value="CheY-like_superfamily"/>
</dbReference>
<dbReference type="RefSeq" id="WP_115452125.1">
    <property type="nucleotide sequence ID" value="NZ_QNQT01000004.1"/>
</dbReference>
<dbReference type="InterPro" id="IPR000792">
    <property type="entry name" value="Tscrpt_reg_LuxR_C"/>
</dbReference>